<dbReference type="GO" id="GO:0000776">
    <property type="term" value="C:kinetochore"/>
    <property type="evidence" value="ECO:0007669"/>
    <property type="project" value="TreeGrafter"/>
</dbReference>
<evidence type="ECO:0000256" key="8">
    <source>
        <dbReference type="SAM" id="MobiDB-lite"/>
    </source>
</evidence>
<dbReference type="SUPFAM" id="SSF75704">
    <property type="entry name" value="Mitotic arrest deficient-like 1, Mad1"/>
    <property type="match status" value="1"/>
</dbReference>
<dbReference type="Pfam" id="PF05557">
    <property type="entry name" value="MAD"/>
    <property type="match status" value="1"/>
</dbReference>
<dbReference type="GO" id="GO:0005635">
    <property type="term" value="C:nuclear envelope"/>
    <property type="evidence" value="ECO:0007669"/>
    <property type="project" value="TreeGrafter"/>
</dbReference>
<feature type="coiled-coil region" evidence="7">
    <location>
        <begin position="571"/>
        <end position="598"/>
    </location>
</feature>
<evidence type="ECO:0000256" key="2">
    <source>
        <dbReference type="ARBA" id="ARBA00008029"/>
    </source>
</evidence>
<evidence type="ECO:0000256" key="5">
    <source>
        <dbReference type="ARBA" id="ARBA00023242"/>
    </source>
</evidence>
<dbReference type="GO" id="GO:0051301">
    <property type="term" value="P:cell division"/>
    <property type="evidence" value="ECO:0007669"/>
    <property type="project" value="UniProtKB-KW"/>
</dbReference>
<evidence type="ECO:0000313" key="10">
    <source>
        <dbReference type="EMBL" id="ETL43016.1"/>
    </source>
</evidence>
<feature type="coiled-coil region" evidence="7">
    <location>
        <begin position="64"/>
        <end position="213"/>
    </location>
</feature>
<comment type="subcellular location">
    <subcellularLocation>
        <location evidence="1">Nucleus</location>
    </subcellularLocation>
</comment>
<evidence type="ECO:0008006" key="12">
    <source>
        <dbReference type="Google" id="ProtNLM"/>
    </source>
</evidence>
<keyword evidence="7" id="KW-0175">Coiled coil</keyword>
<dbReference type="EMBL" id="KI685660">
    <property type="protein sequence ID" value="ETK89615.1"/>
    <property type="molecule type" value="Genomic_DNA"/>
</dbReference>
<feature type="coiled-coil region" evidence="7">
    <location>
        <begin position="503"/>
        <end position="544"/>
    </location>
</feature>
<dbReference type="Proteomes" id="UP000053864">
    <property type="component" value="Unassembled WGS sequence"/>
</dbReference>
<dbReference type="GO" id="GO:0007094">
    <property type="term" value="P:mitotic spindle assembly checkpoint signaling"/>
    <property type="evidence" value="ECO:0007669"/>
    <property type="project" value="InterPro"/>
</dbReference>
<keyword evidence="4" id="KW-0498">Mitosis</keyword>
<dbReference type="InterPro" id="IPR008672">
    <property type="entry name" value="Mad1"/>
</dbReference>
<evidence type="ECO:0000256" key="4">
    <source>
        <dbReference type="ARBA" id="ARBA00022776"/>
    </source>
</evidence>
<comment type="similarity">
    <text evidence="2">Belongs to the MAD1 family.</text>
</comment>
<dbReference type="GO" id="GO:0051315">
    <property type="term" value="P:attachment of mitotic spindle microtubules to kinetochore"/>
    <property type="evidence" value="ECO:0007669"/>
    <property type="project" value="TreeGrafter"/>
</dbReference>
<dbReference type="Gene3D" id="3.30.457.60">
    <property type="match status" value="1"/>
</dbReference>
<proteinExistence type="inferred from homology"/>
<dbReference type="PANTHER" id="PTHR23168:SF0">
    <property type="entry name" value="MITOTIC SPINDLE ASSEMBLY CHECKPOINT PROTEIN MAD1"/>
    <property type="match status" value="1"/>
</dbReference>
<gene>
    <name evidence="9" type="ORF">L915_06387</name>
    <name evidence="10" type="ORF">L916_06332</name>
</gene>
<evidence type="ECO:0000256" key="1">
    <source>
        <dbReference type="ARBA" id="ARBA00004123"/>
    </source>
</evidence>
<accession>W2J9B8</accession>
<dbReference type="PANTHER" id="PTHR23168">
    <property type="entry name" value="MITOTIC SPINDLE ASSEMBLY CHECKPOINT PROTEIN MAD1 MITOTIC ARREST DEFICIENT-LIKE PROTEIN 1"/>
    <property type="match status" value="1"/>
</dbReference>
<evidence type="ECO:0000313" key="11">
    <source>
        <dbReference type="Proteomes" id="UP000053864"/>
    </source>
</evidence>
<keyword evidence="3" id="KW-0132">Cell division</keyword>
<dbReference type="Gene3D" id="6.10.250.90">
    <property type="match status" value="1"/>
</dbReference>
<dbReference type="EMBL" id="KI672226">
    <property type="protein sequence ID" value="ETL43016.1"/>
    <property type="molecule type" value="Genomic_DNA"/>
</dbReference>
<evidence type="ECO:0000313" key="9">
    <source>
        <dbReference type="EMBL" id="ETK89615.1"/>
    </source>
</evidence>
<evidence type="ECO:0000256" key="6">
    <source>
        <dbReference type="ARBA" id="ARBA00023306"/>
    </source>
</evidence>
<dbReference type="AlphaFoldDB" id="W2J9B8"/>
<keyword evidence="5" id="KW-0539">Nucleus</keyword>
<sequence>MVEGKRKKALSSSFLCSPIPKDPSQVFYVDDTSSLQSKGGSNGTFLDDMNTPNKSSNNLSPEQVRKLQERVLELEKERAEAKQAVETESARKNKRQRLEIESIAVSKNEELKREMQMLKIQLETNSQRHQIELKERDVQLDQLRRQLKFAVVEEEETRMELKTLTNEYSAEKLQLEKRVVELEAQLELVEGKLNEWKEKALEATSQLRLQTRQSAMKIQLLQDELEAAQDSSSTSSQIRLLESQLKEKSLEAEHAASTLLGAQETLENAREVRELNEQITQLQSTERKLKAELVDLIEVSRSSSILQEKLYQTTQKLQQSEERNTQSLKRIESAMLVEEAHKQFYDYFEPIVKEEKSGVSLEDLKNRPAAAVIELYKARQNAFEILFEHKSNAEIQRRRLEKQCEKLQSDLITSGNNCAKLEMQLAEIQEKMNGSNDVVTHLRKVNAELIEILETYGKDPDDQEANELSTKRVALLESLLKQSQELIKGMESTQKSMATPAAVKKYESRIERLEKALADAKQENGNLKKHLEKAEMELAVFEKRLGRGEFNVETTKIVHLAVNPTRELLQSKAKSSDIEKLRQENEALRSRLSKLTDGEDAESPGIAEDKLTTTTSYDTVEGLKKLNQRLKQVRRFVMLLAITKLTHNNDISLFLQVFGDQIRQYREAVYLLTGYKVDLRKSNGMELLRLRSVYAEHDDDELLVRMESNGSLELLDSEFCSQINQRVFAYLTTCRSFPAFLSTLTLHLFEKQTFQGN</sequence>
<name>W2J9B8_PHYNI</name>
<evidence type="ECO:0000256" key="7">
    <source>
        <dbReference type="SAM" id="Coils"/>
    </source>
</evidence>
<reference evidence="10 11" key="2">
    <citation type="submission" date="2013-11" db="EMBL/GenBank/DDBJ databases">
        <title>The Genome Sequence of Phytophthora parasitica CJ05E6.</title>
        <authorList>
            <consortium name="The Broad Institute Genomics Platform"/>
            <person name="Russ C."/>
            <person name="Tyler B."/>
            <person name="Panabieres F."/>
            <person name="Shan W."/>
            <person name="Tripathy S."/>
            <person name="Grunwald N."/>
            <person name="Machado M."/>
            <person name="Johnson C.S."/>
            <person name="Arredondo F."/>
            <person name="Hong C."/>
            <person name="Coffey M."/>
            <person name="Young S.K."/>
            <person name="Zeng Q."/>
            <person name="Gargeya S."/>
            <person name="Fitzgerald M."/>
            <person name="Abouelleil A."/>
            <person name="Alvarado L."/>
            <person name="Chapman S.B."/>
            <person name="Gainer-Dewar J."/>
            <person name="Goldberg J."/>
            <person name="Griggs A."/>
            <person name="Gujja S."/>
            <person name="Hansen M."/>
            <person name="Howarth C."/>
            <person name="Imamovic A."/>
            <person name="Ireland A."/>
            <person name="Larimer J."/>
            <person name="McCowan C."/>
            <person name="Murphy C."/>
            <person name="Pearson M."/>
            <person name="Poon T.W."/>
            <person name="Priest M."/>
            <person name="Roberts A."/>
            <person name="Saif S."/>
            <person name="Shea T."/>
            <person name="Sykes S."/>
            <person name="Wortman J."/>
            <person name="Nusbaum C."/>
            <person name="Birren B."/>
        </authorList>
    </citation>
    <scope>NUCLEOTIDE SEQUENCE [LARGE SCALE GENOMIC DNA]</scope>
    <source>
        <strain evidence="10 11">CJ05E6</strain>
    </source>
</reference>
<organism evidence="10 11">
    <name type="scientific">Phytophthora nicotianae</name>
    <name type="common">Potato buckeye rot agent</name>
    <name type="synonym">Phytophthora parasitica</name>
    <dbReference type="NCBI Taxonomy" id="4792"/>
    <lineage>
        <taxon>Eukaryota</taxon>
        <taxon>Sar</taxon>
        <taxon>Stramenopiles</taxon>
        <taxon>Oomycota</taxon>
        <taxon>Peronosporomycetes</taxon>
        <taxon>Peronosporales</taxon>
        <taxon>Peronosporaceae</taxon>
        <taxon>Phytophthora</taxon>
    </lineage>
</organism>
<evidence type="ECO:0000256" key="3">
    <source>
        <dbReference type="ARBA" id="ARBA00022618"/>
    </source>
</evidence>
<reference evidence="9" key="1">
    <citation type="submission" date="2013-11" db="EMBL/GenBank/DDBJ databases">
        <title>The Genome Sequence of Phytophthora parasitica CJ02B3.</title>
        <authorList>
            <consortium name="The Broad Institute Genomics Platform"/>
            <person name="Russ C."/>
            <person name="Tyler B."/>
            <person name="Panabieres F."/>
            <person name="Shan W."/>
            <person name="Tripathy S."/>
            <person name="Grunwald N."/>
            <person name="Machado M."/>
            <person name="Johnson C.S."/>
            <person name="Arredondo F."/>
            <person name="Hong C."/>
            <person name="Coffey M."/>
            <person name="Young S.K."/>
            <person name="Zeng Q."/>
            <person name="Gargeya S."/>
            <person name="Fitzgerald M."/>
            <person name="Abouelleil A."/>
            <person name="Alvarado L."/>
            <person name="Chapman S.B."/>
            <person name="Gainer-Dewar J."/>
            <person name="Goldberg J."/>
            <person name="Griggs A."/>
            <person name="Gujja S."/>
            <person name="Hansen M."/>
            <person name="Howarth C."/>
            <person name="Imamovic A."/>
            <person name="Ireland A."/>
            <person name="Larimer J."/>
            <person name="McCowan C."/>
            <person name="Murphy C."/>
            <person name="Pearson M."/>
            <person name="Poon T.W."/>
            <person name="Priest M."/>
            <person name="Roberts A."/>
            <person name="Saif S."/>
            <person name="Shea T."/>
            <person name="Sykes S."/>
            <person name="Wortman J."/>
            <person name="Nusbaum C."/>
            <person name="Birren B."/>
        </authorList>
    </citation>
    <scope>NUCLEOTIDE SEQUENCE [LARGE SCALE GENOMIC DNA]</scope>
    <source>
        <strain evidence="9">CJ02B3</strain>
    </source>
</reference>
<keyword evidence="6" id="KW-0131">Cell cycle</keyword>
<dbReference type="VEuPathDB" id="FungiDB:PPTG_02619"/>
<feature type="compositionally biased region" description="Polar residues" evidence="8">
    <location>
        <begin position="50"/>
        <end position="61"/>
    </location>
</feature>
<protein>
    <recommendedName>
        <fullName evidence="12">Mitotic spindle assembly checkpoint protein MAD1</fullName>
    </recommendedName>
</protein>
<feature type="coiled-coil region" evidence="7">
    <location>
        <begin position="390"/>
        <end position="438"/>
    </location>
</feature>
<dbReference type="Proteomes" id="UP000053236">
    <property type="component" value="Unassembled WGS sequence"/>
</dbReference>
<dbReference type="GO" id="GO:0072686">
    <property type="term" value="C:mitotic spindle"/>
    <property type="evidence" value="ECO:0007669"/>
    <property type="project" value="TreeGrafter"/>
</dbReference>
<feature type="region of interest" description="Disordered" evidence="8">
    <location>
        <begin position="1"/>
        <end position="64"/>
    </location>
</feature>